<feature type="domain" description="eCIS core" evidence="3">
    <location>
        <begin position="87"/>
        <end position="151"/>
    </location>
</feature>
<name>A0A106C1Z0_SHEFR</name>
<dbReference type="Proteomes" id="UP000055702">
    <property type="component" value="Unassembled WGS sequence"/>
</dbReference>
<evidence type="ECO:0000256" key="1">
    <source>
        <dbReference type="SAM" id="MobiDB-lite"/>
    </source>
</evidence>
<organism evidence="4">
    <name type="scientific">Shewanella frigidimarina</name>
    <dbReference type="NCBI Taxonomy" id="56812"/>
    <lineage>
        <taxon>Bacteria</taxon>
        <taxon>Pseudomonadati</taxon>
        <taxon>Pseudomonadota</taxon>
        <taxon>Gammaproteobacteria</taxon>
        <taxon>Alteromonadales</taxon>
        <taxon>Shewanellaceae</taxon>
        <taxon>Shewanella</taxon>
    </lineage>
</organism>
<accession>A0A106C1Z0</accession>
<gene>
    <name evidence="4" type="ORF">AWJ07_12880</name>
</gene>
<evidence type="ECO:0000313" key="5">
    <source>
        <dbReference type="Proteomes" id="UP000055702"/>
    </source>
</evidence>
<dbReference type="InterPro" id="IPR025295">
    <property type="entry name" value="eCIS_core_dom"/>
</dbReference>
<evidence type="ECO:0000259" key="3">
    <source>
        <dbReference type="Pfam" id="PF13699"/>
    </source>
</evidence>
<feature type="compositionally biased region" description="Basic and acidic residues" evidence="1">
    <location>
        <begin position="1"/>
        <end position="10"/>
    </location>
</feature>
<dbReference type="RefSeq" id="WP_059744990.1">
    <property type="nucleotide sequence ID" value="NZ_LRDC01000010.1"/>
</dbReference>
<feature type="domain" description="ADP ribosyltransferase" evidence="2">
    <location>
        <begin position="1110"/>
        <end position="1188"/>
    </location>
</feature>
<dbReference type="EMBL" id="LRDC01000010">
    <property type="protein sequence ID" value="KVX02776.1"/>
    <property type="molecule type" value="Genomic_DNA"/>
</dbReference>
<proteinExistence type="predicted"/>
<dbReference type="Gene3D" id="3.90.176.10">
    <property type="entry name" value="Toxin ADP-ribosyltransferase, Chain A, domain 1"/>
    <property type="match status" value="1"/>
</dbReference>
<evidence type="ECO:0008006" key="6">
    <source>
        <dbReference type="Google" id="ProtNLM"/>
    </source>
</evidence>
<dbReference type="GO" id="GO:0005576">
    <property type="term" value="C:extracellular region"/>
    <property type="evidence" value="ECO:0007669"/>
    <property type="project" value="InterPro"/>
</dbReference>
<dbReference type="Pfam" id="PF03496">
    <property type="entry name" value="ADPrib_exo_Tox"/>
    <property type="match status" value="1"/>
</dbReference>
<evidence type="ECO:0000313" key="4">
    <source>
        <dbReference type="EMBL" id="KVX02776.1"/>
    </source>
</evidence>
<dbReference type="SUPFAM" id="SSF56399">
    <property type="entry name" value="ADP-ribosylation"/>
    <property type="match status" value="1"/>
</dbReference>
<feature type="region of interest" description="Disordered" evidence="1">
    <location>
        <begin position="1"/>
        <end position="30"/>
    </location>
</feature>
<dbReference type="InterPro" id="IPR003540">
    <property type="entry name" value="ADP-ribosyltransferase"/>
</dbReference>
<sequence>MNTHADKTQDNKSQSVANMASHKLDSGESRAQLVDNRPEAIAQKKLQTIANDSPGAKRLNPAQRVSTQAAYSSSHIAFQTPGTSLPFKQQLEHSSGRDLSGIRTHLGQNSALASLGANGAALGNDIAFASSNPPLGLVAHEVAHVLQQRQNGSASHAASELDAQQAARSAEAGMPMKVHASTKRTLHLNYASLSPTGRENIDAKAEQDYANKAEEFEYKLGVRLSTDGVVVGTADTFLGQIRTIVRAWATQTNQQFQTVCAQEFNFQGGDKYYGAFKMTGQNVERVFQSLNPLQTNKPMRSKLKVIYNAVRNNNLAKWLKVASDDLLDRERFNAGLAPRHNQSVLSSNTNVRTQTGLNLAGARHERVAHGFAHSSGLDAALLADPGLRASVEAASAGEKVNVNLGPPGVVATHIGAPDMFSSIARGTPNEAAQVDLANKDREYNANQGADFADQSSLAYGDVADLTDEEKELLYERAEIQTSYNPFSASKFNRLQTATNGKIQWEQGREAIAVMINSDIDKQARQIGARLEAGISGSTGMMLVGAKNVGLSGAAYQKRLRLSMLGWMLPNHDHSFYEIMKAAEIQGVPFIQPANKGGFYEENGNYEPRIANVFKNLLPENEFPSYFLSVTNKNALAGGLAPLDVEPAGFDVATMRLALIAQGFDNALINGLNSRSIIDLKHLDALVISTNYKDEAAGNPVNQAKAKAANRVAHMHVRDAVPYRNIADNYPTHAERWYGLLLANHNISQTVDQELLVATTEASLGNETADLTTRTTGLEENIIGHIDGVPADLLLGLNQNVIDDLVQLEAMIFGLAFNPVSSLHIAPNKVKYEKLLKTSIWTRIKQNIPDGGKGMLILARLVRKHYGDLLYKSIFSKEIETPEATQALQSGVPLKVVRALVDPVAVIDLARLITDITTISTQAAIGQVAALNLLGTTASLSNLKIFIDANIGPHLFDVVVSSVAARRGINVSADPVRNVQAQVGASLSPDVDINSPAPVNPNFLGSEVNDSYWAERVNRLFDWWGSPGIDALTVQEKAAIYVYTGVAGEGAWQSFLNSPSVSMMLLPDGRTARQALIEEVPQIQTAISGLRKLPHYTNPTYNAQYKGAPMNVPLFMNTFRVGSVHHKDNFFSSSRNNTNIFFTGLSYKINWTINKLKTGVDVRILSKYHTEDEVLFPPGASFVVTKVEDRSNLAAFPGGFGKIWVWVDEL</sequence>
<dbReference type="PROSITE" id="PS51996">
    <property type="entry name" value="TR_MART"/>
    <property type="match status" value="1"/>
</dbReference>
<comment type="caution">
    <text evidence="4">The sequence shown here is derived from an EMBL/GenBank/DDBJ whole genome shotgun (WGS) entry which is preliminary data.</text>
</comment>
<evidence type="ECO:0000259" key="2">
    <source>
        <dbReference type="Pfam" id="PF03496"/>
    </source>
</evidence>
<dbReference type="Pfam" id="PF13699">
    <property type="entry name" value="eCIS_core"/>
    <property type="match status" value="1"/>
</dbReference>
<dbReference type="AlphaFoldDB" id="A0A106C1Z0"/>
<protein>
    <recommendedName>
        <fullName evidence="6">NAD(+)--protein-arginine ADP-ribosyltransferase</fullName>
    </recommendedName>
</protein>
<reference evidence="4 5" key="1">
    <citation type="submission" date="2016-01" db="EMBL/GenBank/DDBJ databases">
        <title>Draft genome of the antarctic isolate Shewanella frigidimarina Ag06-30.</title>
        <authorList>
            <person name="Parmeciano Di Noto G."/>
            <person name="Vazquez S."/>
            <person name="Mac Cormack W."/>
            <person name="Iriarte A."/>
            <person name="Quiroga C."/>
        </authorList>
    </citation>
    <scope>NUCLEOTIDE SEQUENCE [LARGE SCALE GENOMIC DNA]</scope>
    <source>
        <strain evidence="4 5">Ag06-30</strain>
    </source>
</reference>